<protein>
    <recommendedName>
        <fullName evidence="1">DUF6894 domain-containing protein</fullName>
    </recommendedName>
</protein>
<proteinExistence type="predicted"/>
<evidence type="ECO:0000313" key="3">
    <source>
        <dbReference type="Proteomes" id="UP000308038"/>
    </source>
</evidence>
<reference evidence="2 3" key="1">
    <citation type="submission" date="2019-04" db="EMBL/GenBank/DDBJ databases">
        <title>Microbes associate with the intestines of laboratory mice.</title>
        <authorList>
            <person name="Navarre W."/>
            <person name="Wong E."/>
            <person name="Huang K.C."/>
            <person name="Tropini C."/>
            <person name="Ng K."/>
            <person name="Yu B."/>
        </authorList>
    </citation>
    <scope>NUCLEOTIDE SEQUENCE [LARGE SCALE GENOMIC DNA]</scope>
    <source>
        <strain evidence="2 3">NM83_B4-11</strain>
    </source>
</reference>
<evidence type="ECO:0000313" key="2">
    <source>
        <dbReference type="EMBL" id="THG41406.1"/>
    </source>
</evidence>
<dbReference type="EMBL" id="SSTI01000002">
    <property type="protein sequence ID" value="THG41406.1"/>
    <property type="molecule type" value="Genomic_DNA"/>
</dbReference>
<comment type="caution">
    <text evidence="2">The sequence shown here is derived from an EMBL/GenBank/DDBJ whole genome shotgun (WGS) entry which is preliminary data.</text>
</comment>
<dbReference type="Pfam" id="PF21834">
    <property type="entry name" value="DUF6894"/>
    <property type="match status" value="1"/>
</dbReference>
<keyword evidence="3" id="KW-1185">Reference proteome</keyword>
<sequence length="66" mass="7328">MTRRAESFELPDLNAALIQAQRSARSLVRTPARRGITTMKGSLDIENELNQPLARLTLAEVAHQIS</sequence>
<dbReference type="InterPro" id="IPR054189">
    <property type="entry name" value="DUF6894"/>
</dbReference>
<dbReference type="Proteomes" id="UP000308038">
    <property type="component" value="Unassembled WGS sequence"/>
</dbReference>
<feature type="domain" description="DUF6894" evidence="1">
    <location>
        <begin position="3"/>
        <end position="58"/>
    </location>
</feature>
<name>A0ABY2QKE8_9SPHN</name>
<accession>A0ABY2QKE8</accession>
<organism evidence="2 3">
    <name type="scientific">Sphingomonas olei</name>
    <dbReference type="NCBI Taxonomy" id="1886787"/>
    <lineage>
        <taxon>Bacteria</taxon>
        <taxon>Pseudomonadati</taxon>
        <taxon>Pseudomonadota</taxon>
        <taxon>Alphaproteobacteria</taxon>
        <taxon>Sphingomonadales</taxon>
        <taxon>Sphingomonadaceae</taxon>
        <taxon>Sphingomonas</taxon>
    </lineage>
</organism>
<evidence type="ECO:0000259" key="1">
    <source>
        <dbReference type="Pfam" id="PF21834"/>
    </source>
</evidence>
<gene>
    <name evidence="2" type="ORF">E5988_02430</name>
</gene>